<dbReference type="STRING" id="1121451.DESAM_21323"/>
<dbReference type="EC" id="1.1.1.133" evidence="3 6"/>
<keyword evidence="6 8" id="KW-0560">Oxidoreductase</keyword>
<dbReference type="InterPro" id="IPR005913">
    <property type="entry name" value="dTDP_dehydrorham_reduct"/>
</dbReference>
<dbReference type="PATRIC" id="fig|1121451.3.peg.1568"/>
<dbReference type="UniPathway" id="UPA00124"/>
<dbReference type="AlphaFoldDB" id="L0RBN9"/>
<dbReference type="PANTHER" id="PTHR10491:SF4">
    <property type="entry name" value="METHIONINE ADENOSYLTRANSFERASE 2 SUBUNIT BETA"/>
    <property type="match status" value="1"/>
</dbReference>
<evidence type="ECO:0000256" key="6">
    <source>
        <dbReference type="RuleBase" id="RU364082"/>
    </source>
</evidence>
<reference evidence="8 9" key="1">
    <citation type="submission" date="2012-10" db="EMBL/GenBank/DDBJ databases">
        <authorList>
            <person name="Genoscope - CEA"/>
        </authorList>
    </citation>
    <scope>NUCLEOTIDE SEQUENCE [LARGE SCALE GENOMIC DNA]</scope>
    <source>
        <strain evidence="9">AM13 / DSM 14728</strain>
    </source>
</reference>
<protein>
    <recommendedName>
        <fullName evidence="4 6">dTDP-4-dehydrorhamnose reductase</fullName>
        <ecNumber evidence="3 6">1.1.1.133</ecNumber>
    </recommendedName>
</protein>
<dbReference type="SUPFAM" id="SSF51735">
    <property type="entry name" value="NAD(P)-binding Rossmann-fold domains"/>
    <property type="match status" value="1"/>
</dbReference>
<keyword evidence="6" id="KW-0521">NADP</keyword>
<evidence type="ECO:0000256" key="5">
    <source>
        <dbReference type="ARBA" id="ARBA00048200"/>
    </source>
</evidence>
<evidence type="ECO:0000256" key="2">
    <source>
        <dbReference type="ARBA" id="ARBA00010944"/>
    </source>
</evidence>
<dbReference type="eggNOG" id="COG1091">
    <property type="taxonomic scope" value="Bacteria"/>
</dbReference>
<dbReference type="GO" id="GO:0008831">
    <property type="term" value="F:dTDP-4-dehydrorhamnose reductase activity"/>
    <property type="evidence" value="ECO:0007669"/>
    <property type="project" value="UniProtKB-EC"/>
</dbReference>
<evidence type="ECO:0000313" key="8">
    <source>
        <dbReference type="EMBL" id="CCO23600.1"/>
    </source>
</evidence>
<accession>L0RBN9</accession>
<dbReference type="EMBL" id="FO203522">
    <property type="protein sequence ID" value="CCO23600.1"/>
    <property type="molecule type" value="Genomic_DNA"/>
</dbReference>
<comment type="pathway">
    <text evidence="1 6">Carbohydrate biosynthesis; dTDP-L-rhamnose biosynthesis.</text>
</comment>
<dbReference type="RefSeq" id="WP_015336203.1">
    <property type="nucleotide sequence ID" value="NC_020055.1"/>
</dbReference>
<organism evidence="8 9">
    <name type="scientific">Maridesulfovibrio hydrothermalis AM13 = DSM 14728</name>
    <dbReference type="NCBI Taxonomy" id="1121451"/>
    <lineage>
        <taxon>Bacteria</taxon>
        <taxon>Pseudomonadati</taxon>
        <taxon>Thermodesulfobacteriota</taxon>
        <taxon>Desulfovibrionia</taxon>
        <taxon>Desulfovibrionales</taxon>
        <taxon>Desulfovibrionaceae</taxon>
        <taxon>Maridesulfovibrio</taxon>
    </lineage>
</organism>
<dbReference type="Pfam" id="PF04321">
    <property type="entry name" value="RmlD_sub_bind"/>
    <property type="match status" value="1"/>
</dbReference>
<comment type="function">
    <text evidence="6">Catalyzes the reduction of dTDP-6-deoxy-L-lyxo-4-hexulose to yield dTDP-L-rhamnose.</text>
</comment>
<proteinExistence type="inferred from homology"/>
<name>L0RBN9_9BACT</name>
<dbReference type="InterPro" id="IPR029903">
    <property type="entry name" value="RmlD-like-bd"/>
</dbReference>
<sequence>MGRILLTGAYGMIGRYLRSELGNACLPVSRSELDISDLYAFEKILTQKKIKWVINCAGSAHGNELDIFKLNAFYPQEMAKVCSRLNVGFVFLSSARVFGTGNGPFYEDNPPRPFDNYGLSKFLGEQFITREMYEGRYYIFRISMVLGTSGHKAESQFLTRLMLKGEKGEDVKAAIDSETSVVHAGCVAKSIADCLESGRPNGIYHIAGLDCISSYDLTKSVFDKLELKGNVLPGKAGDFSTFQPPLPLIQGLASGRLPHCGTCLDAIDKFCEERKKGCANHSATL</sequence>
<evidence type="ECO:0000256" key="3">
    <source>
        <dbReference type="ARBA" id="ARBA00012929"/>
    </source>
</evidence>
<feature type="domain" description="RmlD-like substrate binding" evidence="7">
    <location>
        <begin position="3"/>
        <end position="233"/>
    </location>
</feature>
<comment type="similarity">
    <text evidence="2 6">Belongs to the dTDP-4-dehydrorhamnose reductase family.</text>
</comment>
<dbReference type="PANTHER" id="PTHR10491">
    <property type="entry name" value="DTDP-4-DEHYDRORHAMNOSE REDUCTASE"/>
    <property type="match status" value="1"/>
</dbReference>
<comment type="catalytic activity">
    <reaction evidence="5">
        <text>dTDP-beta-L-rhamnose + NADP(+) = dTDP-4-dehydro-beta-L-rhamnose + NADPH + H(+)</text>
        <dbReference type="Rhea" id="RHEA:21796"/>
        <dbReference type="ChEBI" id="CHEBI:15378"/>
        <dbReference type="ChEBI" id="CHEBI:57510"/>
        <dbReference type="ChEBI" id="CHEBI:57783"/>
        <dbReference type="ChEBI" id="CHEBI:58349"/>
        <dbReference type="ChEBI" id="CHEBI:62830"/>
        <dbReference type="EC" id="1.1.1.133"/>
    </reaction>
</comment>
<evidence type="ECO:0000259" key="7">
    <source>
        <dbReference type="Pfam" id="PF04321"/>
    </source>
</evidence>
<evidence type="ECO:0000256" key="4">
    <source>
        <dbReference type="ARBA" id="ARBA00017099"/>
    </source>
</evidence>
<evidence type="ECO:0000256" key="1">
    <source>
        <dbReference type="ARBA" id="ARBA00004781"/>
    </source>
</evidence>
<dbReference type="HOGENOM" id="CLU_975659_0_0_7"/>
<dbReference type="OrthoDB" id="9804595at2"/>
<evidence type="ECO:0000313" key="9">
    <source>
        <dbReference type="Proteomes" id="UP000010808"/>
    </source>
</evidence>
<dbReference type="KEGG" id="dhy:DESAM_21323"/>
<dbReference type="Gene3D" id="3.40.50.720">
    <property type="entry name" value="NAD(P)-binding Rossmann-like Domain"/>
    <property type="match status" value="1"/>
</dbReference>
<dbReference type="GO" id="GO:0019305">
    <property type="term" value="P:dTDP-rhamnose biosynthetic process"/>
    <property type="evidence" value="ECO:0007669"/>
    <property type="project" value="UniProtKB-UniPathway"/>
</dbReference>
<dbReference type="InterPro" id="IPR036291">
    <property type="entry name" value="NAD(P)-bd_dom_sf"/>
</dbReference>
<keyword evidence="9" id="KW-1185">Reference proteome</keyword>
<gene>
    <name evidence="8" type="ORF">DESAM_21323</name>
</gene>
<dbReference type="Proteomes" id="UP000010808">
    <property type="component" value="Chromosome"/>
</dbReference>
<dbReference type="GO" id="GO:0005829">
    <property type="term" value="C:cytosol"/>
    <property type="evidence" value="ECO:0007669"/>
    <property type="project" value="TreeGrafter"/>
</dbReference>